<dbReference type="InterPro" id="IPR053737">
    <property type="entry name" value="Type_II_TA_Toxin"/>
</dbReference>
<comment type="caution">
    <text evidence="2">The sequence shown here is derived from an EMBL/GenBank/DDBJ whole genome shotgun (WGS) entry which is preliminary data.</text>
</comment>
<proteinExistence type="predicted"/>
<dbReference type="Pfam" id="PF02661">
    <property type="entry name" value="Fic"/>
    <property type="match status" value="1"/>
</dbReference>
<dbReference type="EMBL" id="JEMT01001363">
    <property type="protein sequence ID" value="EXX79781.1"/>
    <property type="molecule type" value="Genomic_DNA"/>
</dbReference>
<evidence type="ECO:0000259" key="1">
    <source>
        <dbReference type="PROSITE" id="PS51459"/>
    </source>
</evidence>
<dbReference type="GO" id="GO:0016301">
    <property type="term" value="F:kinase activity"/>
    <property type="evidence" value="ECO:0007669"/>
    <property type="project" value="InterPro"/>
</dbReference>
<dbReference type="PROSITE" id="PS51459">
    <property type="entry name" value="FIDO"/>
    <property type="match status" value="1"/>
</dbReference>
<dbReference type="PANTHER" id="PTHR39426:SF1">
    <property type="entry name" value="HOMOLOGY TO DEATH-ON-CURING PROTEIN OF PHAGE P1"/>
    <property type="match status" value="1"/>
</dbReference>
<dbReference type="InterPro" id="IPR006440">
    <property type="entry name" value="Doc"/>
</dbReference>
<accession>A0A015M480</accession>
<reference evidence="2 3" key="1">
    <citation type="submission" date="2014-02" db="EMBL/GenBank/DDBJ databases">
        <title>Single nucleus genome sequencing reveals high similarity among nuclei of an endomycorrhizal fungus.</title>
        <authorList>
            <person name="Lin K."/>
            <person name="Geurts R."/>
            <person name="Zhang Z."/>
            <person name="Limpens E."/>
            <person name="Saunders D.G."/>
            <person name="Mu D."/>
            <person name="Pang E."/>
            <person name="Cao H."/>
            <person name="Cha H."/>
            <person name="Lin T."/>
            <person name="Zhou Q."/>
            <person name="Shang Y."/>
            <person name="Li Y."/>
            <person name="Ivanov S."/>
            <person name="Sharma T."/>
            <person name="Velzen R.V."/>
            <person name="Ruijter N.D."/>
            <person name="Aanen D.K."/>
            <person name="Win J."/>
            <person name="Kamoun S."/>
            <person name="Bisseling T."/>
            <person name="Huang S."/>
        </authorList>
    </citation>
    <scope>NUCLEOTIDE SEQUENCE [LARGE SCALE GENOMIC DNA]</scope>
    <source>
        <strain evidence="3">DAOM197198w</strain>
    </source>
</reference>
<feature type="domain" description="Fido" evidence="1">
    <location>
        <begin position="7"/>
        <end position="127"/>
    </location>
</feature>
<evidence type="ECO:0000313" key="3">
    <source>
        <dbReference type="Proteomes" id="UP000022910"/>
    </source>
</evidence>
<gene>
    <name evidence="2" type="ORF">RirG_002190</name>
</gene>
<evidence type="ECO:0000313" key="2">
    <source>
        <dbReference type="EMBL" id="EXX79781.1"/>
    </source>
</evidence>
<dbReference type="Gene3D" id="1.20.120.1870">
    <property type="entry name" value="Fic/DOC protein, Fido domain"/>
    <property type="match status" value="1"/>
</dbReference>
<protein>
    <recommendedName>
        <fullName evidence="1">Fido domain-containing protein</fullName>
    </recommendedName>
</protein>
<dbReference type="InterPro" id="IPR003812">
    <property type="entry name" value="Fido"/>
</dbReference>
<dbReference type="InterPro" id="IPR036597">
    <property type="entry name" value="Fido-like_dom_sf"/>
</dbReference>
<dbReference type="NCBIfam" id="TIGR01550">
    <property type="entry name" value="DOC_P1"/>
    <property type="match status" value="1"/>
</dbReference>
<dbReference type="Proteomes" id="UP000022910">
    <property type="component" value="Unassembled WGS sequence"/>
</dbReference>
<sequence length="133" mass="15091">MNVVRYLTETEIVAINLYLIKKYSPSEKEGVKIPSLLNSAVHRPQQSAFLEDRYGSLFEKAAALFDSLAKNHAFHNGNKRTAFVSMVQFLKYNGYRLTAPQKAAEDFTVDVVNHVYSFEEITAWIETNSQLVG</sequence>
<dbReference type="AlphaFoldDB" id="A0A015M480"/>
<name>A0A015M480_RHIIW</name>
<dbReference type="PANTHER" id="PTHR39426">
    <property type="entry name" value="HOMOLOGY TO DEATH-ON-CURING PROTEIN OF PHAGE P1"/>
    <property type="match status" value="1"/>
</dbReference>
<organism evidence="2 3">
    <name type="scientific">Rhizophagus irregularis (strain DAOM 197198w)</name>
    <name type="common">Glomus intraradices</name>
    <dbReference type="NCBI Taxonomy" id="1432141"/>
    <lineage>
        <taxon>Eukaryota</taxon>
        <taxon>Fungi</taxon>
        <taxon>Fungi incertae sedis</taxon>
        <taxon>Mucoromycota</taxon>
        <taxon>Glomeromycotina</taxon>
        <taxon>Glomeromycetes</taxon>
        <taxon>Glomerales</taxon>
        <taxon>Glomeraceae</taxon>
        <taxon>Rhizophagus</taxon>
    </lineage>
</organism>
<dbReference type="SUPFAM" id="SSF140931">
    <property type="entry name" value="Fic-like"/>
    <property type="match status" value="1"/>
</dbReference>
<keyword evidence="3" id="KW-1185">Reference proteome</keyword>
<dbReference type="HOGENOM" id="CLU_115697_6_0_1"/>